<proteinExistence type="predicted"/>
<feature type="transmembrane region" description="Helical" evidence="1">
    <location>
        <begin position="173"/>
        <end position="190"/>
    </location>
</feature>
<keyword evidence="1" id="KW-0472">Membrane</keyword>
<evidence type="ECO:0000313" key="3">
    <source>
        <dbReference type="Proteomes" id="UP001519363"/>
    </source>
</evidence>
<keyword evidence="1" id="KW-0812">Transmembrane</keyword>
<evidence type="ECO:0008006" key="4">
    <source>
        <dbReference type="Google" id="ProtNLM"/>
    </source>
</evidence>
<organism evidence="2 3">
    <name type="scientific">Crossiella equi</name>
    <dbReference type="NCBI Taxonomy" id="130796"/>
    <lineage>
        <taxon>Bacteria</taxon>
        <taxon>Bacillati</taxon>
        <taxon>Actinomycetota</taxon>
        <taxon>Actinomycetes</taxon>
        <taxon>Pseudonocardiales</taxon>
        <taxon>Pseudonocardiaceae</taxon>
        <taxon>Crossiella</taxon>
    </lineage>
</organism>
<dbReference type="Proteomes" id="UP001519363">
    <property type="component" value="Unassembled WGS sequence"/>
</dbReference>
<accession>A0ABS5ACH9</accession>
<dbReference type="RefSeq" id="WP_086784996.1">
    <property type="nucleotide sequence ID" value="NZ_JAGIOO010000001.1"/>
</dbReference>
<feature type="transmembrane region" description="Helical" evidence="1">
    <location>
        <begin position="86"/>
        <end position="108"/>
    </location>
</feature>
<dbReference type="EMBL" id="JAGIOO010000001">
    <property type="protein sequence ID" value="MBP2474293.1"/>
    <property type="molecule type" value="Genomic_DNA"/>
</dbReference>
<feature type="transmembrane region" description="Helical" evidence="1">
    <location>
        <begin position="25"/>
        <end position="42"/>
    </location>
</feature>
<protein>
    <recommendedName>
        <fullName evidence="4">Ceramidase</fullName>
    </recommendedName>
</protein>
<keyword evidence="1" id="KW-1133">Transmembrane helix</keyword>
<feature type="transmembrane region" description="Helical" evidence="1">
    <location>
        <begin position="115"/>
        <end position="138"/>
    </location>
</feature>
<gene>
    <name evidence="2" type="ORF">JOF53_003165</name>
</gene>
<feature type="transmembrane region" description="Helical" evidence="1">
    <location>
        <begin position="62"/>
        <end position="80"/>
    </location>
</feature>
<sequence>MDWNAPLDNYCERVAPGLWGEPLNAVSNGGFILAALALWWVLSRRGPGTAPAGVRTPASLHALAALLLLIGLGSLAFHTFANRWSVLLDVGFIGLFIHFYVVAMLHWFWRLPWRWAWVGLPVYVLLGQLVAVTLGRLVGAGGSQYVPALVTMLGIVVAVSVSKDTSLRRYRKWFGVTATLFAVSLFLRTVDGPICEDIVIGTHFLWHLCNASVLFLVAYAMVLRWREHNEAAPSSP</sequence>
<comment type="caution">
    <text evidence="2">The sequence shown here is derived from an EMBL/GenBank/DDBJ whole genome shotgun (WGS) entry which is preliminary data.</text>
</comment>
<evidence type="ECO:0000256" key="1">
    <source>
        <dbReference type="SAM" id="Phobius"/>
    </source>
</evidence>
<feature type="transmembrane region" description="Helical" evidence="1">
    <location>
        <begin position="202"/>
        <end position="222"/>
    </location>
</feature>
<evidence type="ECO:0000313" key="2">
    <source>
        <dbReference type="EMBL" id="MBP2474293.1"/>
    </source>
</evidence>
<name>A0ABS5ACH9_9PSEU</name>
<keyword evidence="3" id="KW-1185">Reference proteome</keyword>
<feature type="transmembrane region" description="Helical" evidence="1">
    <location>
        <begin position="144"/>
        <end position="161"/>
    </location>
</feature>
<reference evidence="2 3" key="1">
    <citation type="submission" date="2021-03" db="EMBL/GenBank/DDBJ databases">
        <title>Sequencing the genomes of 1000 actinobacteria strains.</title>
        <authorList>
            <person name="Klenk H.-P."/>
        </authorList>
    </citation>
    <scope>NUCLEOTIDE SEQUENCE [LARGE SCALE GENOMIC DNA]</scope>
    <source>
        <strain evidence="2 3">DSM 44580</strain>
    </source>
</reference>